<reference evidence="1" key="1">
    <citation type="submission" date="2014-09" db="EMBL/GenBank/DDBJ databases">
        <authorList>
            <person name="Magalhaes I.L.F."/>
            <person name="Oliveira U."/>
            <person name="Santos F.R."/>
            <person name="Vidigal T.H.D.A."/>
            <person name="Brescovit A.D."/>
            <person name="Santos A.J."/>
        </authorList>
    </citation>
    <scope>NUCLEOTIDE SEQUENCE</scope>
    <source>
        <tissue evidence="1">Shoot tissue taken approximately 20 cm above the soil surface</tissue>
    </source>
</reference>
<dbReference type="EMBL" id="GBRH01252468">
    <property type="protein sequence ID" value="JAD45427.1"/>
    <property type="molecule type" value="Transcribed_RNA"/>
</dbReference>
<proteinExistence type="predicted"/>
<evidence type="ECO:0000313" key="1">
    <source>
        <dbReference type="EMBL" id="JAD45427.1"/>
    </source>
</evidence>
<sequence length="16" mass="1670">MGGEKGMGLGFEEAEK</sequence>
<organism evidence="1">
    <name type="scientific">Arundo donax</name>
    <name type="common">Giant reed</name>
    <name type="synonym">Donax arundinaceus</name>
    <dbReference type="NCBI Taxonomy" id="35708"/>
    <lineage>
        <taxon>Eukaryota</taxon>
        <taxon>Viridiplantae</taxon>
        <taxon>Streptophyta</taxon>
        <taxon>Embryophyta</taxon>
        <taxon>Tracheophyta</taxon>
        <taxon>Spermatophyta</taxon>
        <taxon>Magnoliopsida</taxon>
        <taxon>Liliopsida</taxon>
        <taxon>Poales</taxon>
        <taxon>Poaceae</taxon>
        <taxon>PACMAD clade</taxon>
        <taxon>Arundinoideae</taxon>
        <taxon>Arundineae</taxon>
        <taxon>Arundo</taxon>
    </lineage>
</organism>
<reference evidence="1" key="2">
    <citation type="journal article" date="2015" name="Data Brief">
        <title>Shoot transcriptome of the giant reed, Arundo donax.</title>
        <authorList>
            <person name="Barrero R.A."/>
            <person name="Guerrero F.D."/>
            <person name="Moolhuijzen P."/>
            <person name="Goolsby J.A."/>
            <person name="Tidwell J."/>
            <person name="Bellgard S.E."/>
            <person name="Bellgard M.I."/>
        </authorList>
    </citation>
    <scope>NUCLEOTIDE SEQUENCE</scope>
    <source>
        <tissue evidence="1">Shoot tissue taken approximately 20 cm above the soil surface</tissue>
    </source>
</reference>
<dbReference type="AlphaFoldDB" id="A0A0A9AEA2"/>
<accession>A0A0A9AEA2</accession>
<name>A0A0A9AEA2_ARUDO</name>
<protein>
    <submittedName>
        <fullName evidence="1">Uncharacterized protein</fullName>
    </submittedName>
</protein>